<organism evidence="6 7">
    <name type="scientific">Corallococcus llansteffanensis</name>
    <dbReference type="NCBI Taxonomy" id="2316731"/>
    <lineage>
        <taxon>Bacteria</taxon>
        <taxon>Pseudomonadati</taxon>
        <taxon>Myxococcota</taxon>
        <taxon>Myxococcia</taxon>
        <taxon>Myxococcales</taxon>
        <taxon>Cystobacterineae</taxon>
        <taxon>Myxococcaceae</taxon>
        <taxon>Corallococcus</taxon>
    </lineage>
</organism>
<dbReference type="GO" id="GO:0004674">
    <property type="term" value="F:protein serine/threonine kinase activity"/>
    <property type="evidence" value="ECO:0007669"/>
    <property type="project" value="TreeGrafter"/>
</dbReference>
<evidence type="ECO:0000259" key="5">
    <source>
        <dbReference type="Pfam" id="PF13657"/>
    </source>
</evidence>
<keyword evidence="2" id="KW-0808">Transferase</keyword>
<dbReference type="AlphaFoldDB" id="A0A3A8Q6C1"/>
<dbReference type="PANTHER" id="PTHR37419:SF1">
    <property type="entry name" value="SERINE_THREONINE-PROTEIN KINASE TOXIN HIPA"/>
    <property type="match status" value="1"/>
</dbReference>
<feature type="domain" description="HipA N-terminal subdomain 1" evidence="5">
    <location>
        <begin position="10"/>
        <end position="110"/>
    </location>
</feature>
<dbReference type="GO" id="GO:0005829">
    <property type="term" value="C:cytosol"/>
    <property type="evidence" value="ECO:0007669"/>
    <property type="project" value="TreeGrafter"/>
</dbReference>
<dbReference type="EMBL" id="RAWB01000090">
    <property type="protein sequence ID" value="RKH61735.1"/>
    <property type="molecule type" value="Genomic_DNA"/>
</dbReference>
<dbReference type="NCBIfam" id="TIGR03071">
    <property type="entry name" value="couple_hipA"/>
    <property type="match status" value="1"/>
</dbReference>
<feature type="domain" description="HipA-like C-terminal" evidence="4">
    <location>
        <begin position="155"/>
        <end position="406"/>
    </location>
</feature>
<dbReference type="InterPro" id="IPR052028">
    <property type="entry name" value="HipA_Ser/Thr_kinase"/>
</dbReference>
<accession>A0A3A8Q6C1</accession>
<evidence type="ECO:0000256" key="3">
    <source>
        <dbReference type="ARBA" id="ARBA00022777"/>
    </source>
</evidence>
<evidence type="ECO:0000313" key="6">
    <source>
        <dbReference type="EMBL" id="RKH61735.1"/>
    </source>
</evidence>
<dbReference type="Pfam" id="PF07804">
    <property type="entry name" value="HipA_C"/>
    <property type="match status" value="1"/>
</dbReference>
<evidence type="ECO:0000259" key="4">
    <source>
        <dbReference type="Pfam" id="PF07804"/>
    </source>
</evidence>
<sequence length="442" mass="50275">MARPSKTRALDVWMNGERVGRWTVDMGEHRFNYLEEWIQSPRARPLSLSMPLRPSDEPYRTKVVQPFFDNLLPDSDEIRRRMMTRFGVSSTSPFDLLEEAGRDCVGAVQLLRPDALPPDVRLIQGRPITDAGVGQILTRVRTPTMGAQDDDDFRISLAGAQEKTALLWHDNKWWVPEGTTPTTHIFKLPMAASDPFGIDLSASVENEWLCAQVLRHYGVQCAPCEIRAFAGQQVLVVERFDRRLASDGSWLIRLPQEDFCQVTGTPPGMKYEQNGGPGIRKILEILLGSSNALEDRYDFLRTQFLFWLLCAIDGHAKNFSVFIEAGGHFRLTPRYDVLSAYPFLGRKRNQLSPHKVKMAMAVFGANRHYKWKEIRMAHWLDTARQCGLEESARQIFEEVIEKTPQVIEQVRALLPRDFPDTVSEPILEGLRKAANAAKTGLR</sequence>
<dbReference type="Proteomes" id="UP000272888">
    <property type="component" value="Unassembled WGS sequence"/>
</dbReference>
<evidence type="ECO:0000256" key="1">
    <source>
        <dbReference type="ARBA" id="ARBA00010164"/>
    </source>
</evidence>
<name>A0A3A8Q6C1_9BACT</name>
<protein>
    <submittedName>
        <fullName evidence="6">Type II toxin-antitoxin system HipA family toxin</fullName>
    </submittedName>
</protein>
<comment type="caution">
    <text evidence="6">The sequence shown here is derived from an EMBL/GenBank/DDBJ whole genome shotgun (WGS) entry which is preliminary data.</text>
</comment>
<reference evidence="7" key="1">
    <citation type="submission" date="2018-09" db="EMBL/GenBank/DDBJ databases">
        <authorList>
            <person name="Livingstone P.G."/>
            <person name="Whitworth D.E."/>
        </authorList>
    </citation>
    <scope>NUCLEOTIDE SEQUENCE [LARGE SCALE GENOMIC DNA]</scope>
    <source>
        <strain evidence="7">CA051B</strain>
    </source>
</reference>
<keyword evidence="3" id="KW-0418">Kinase</keyword>
<comment type="similarity">
    <text evidence="1">Belongs to the HipA Ser/Thr kinase family.</text>
</comment>
<dbReference type="Pfam" id="PF13657">
    <property type="entry name" value="Couple_hipA"/>
    <property type="match status" value="1"/>
</dbReference>
<dbReference type="CDD" id="cd17808">
    <property type="entry name" value="HipA_Ec_like"/>
    <property type="match status" value="1"/>
</dbReference>
<keyword evidence="7" id="KW-1185">Reference proteome</keyword>
<proteinExistence type="inferred from homology"/>
<dbReference type="InterPro" id="IPR017508">
    <property type="entry name" value="HipA_N1"/>
</dbReference>
<dbReference type="RefSeq" id="WP_120643409.1">
    <property type="nucleotide sequence ID" value="NZ_RAWB01000090.1"/>
</dbReference>
<evidence type="ECO:0000313" key="7">
    <source>
        <dbReference type="Proteomes" id="UP000272888"/>
    </source>
</evidence>
<gene>
    <name evidence="6" type="ORF">D7V93_11310</name>
</gene>
<dbReference type="InterPro" id="IPR012893">
    <property type="entry name" value="HipA-like_C"/>
</dbReference>
<evidence type="ECO:0000256" key="2">
    <source>
        <dbReference type="ARBA" id="ARBA00022679"/>
    </source>
</evidence>
<dbReference type="PANTHER" id="PTHR37419">
    <property type="entry name" value="SERINE/THREONINE-PROTEIN KINASE TOXIN HIPA"/>
    <property type="match status" value="1"/>
</dbReference>